<proteinExistence type="predicted"/>
<evidence type="ECO:0000313" key="1">
    <source>
        <dbReference type="EMBL" id="MBU9724909.1"/>
    </source>
</evidence>
<reference evidence="1 2" key="1">
    <citation type="submission" date="2021-06" db="EMBL/GenBank/DDBJ databases">
        <title>Description of novel taxa of the family Lachnospiraceae.</title>
        <authorList>
            <person name="Chaplin A.V."/>
            <person name="Sokolova S.R."/>
            <person name="Pikina A.P."/>
            <person name="Korzhanova M."/>
            <person name="Belova V."/>
            <person name="Korostin D."/>
            <person name="Efimov B.A."/>
        </authorList>
    </citation>
    <scope>NUCLEOTIDE SEQUENCE [LARGE SCALE GENOMIC DNA]</scope>
    <source>
        <strain evidence="1 2">ASD4241</strain>
    </source>
</reference>
<name>A0ABS6K320_9FIRM</name>
<dbReference type="Proteomes" id="UP001314681">
    <property type="component" value="Unassembled WGS sequence"/>
</dbReference>
<keyword evidence="2" id="KW-1185">Reference proteome</keyword>
<sequence length="81" mass="9204">MGNQSGRSEGFVWQFIFVAGMPVIGEKLHMAFLQVPWLGREETAFWGTGYRVCLAEAGVCDGHYDILRRIQFQESLLKIIP</sequence>
<gene>
    <name evidence="1" type="ORF">KTH90_02660</name>
</gene>
<organism evidence="1 2">
    <name type="scientific">Diplocloster modestus</name>
    <dbReference type="NCBI Taxonomy" id="2850322"/>
    <lineage>
        <taxon>Bacteria</taxon>
        <taxon>Bacillati</taxon>
        <taxon>Bacillota</taxon>
        <taxon>Clostridia</taxon>
        <taxon>Lachnospirales</taxon>
        <taxon>Lachnospiraceae</taxon>
        <taxon>Diplocloster</taxon>
    </lineage>
</organism>
<protein>
    <submittedName>
        <fullName evidence="1">Uncharacterized protein</fullName>
    </submittedName>
</protein>
<comment type="caution">
    <text evidence="1">The sequence shown here is derived from an EMBL/GenBank/DDBJ whole genome shotgun (WGS) entry which is preliminary data.</text>
</comment>
<accession>A0ABS6K320</accession>
<evidence type="ECO:0000313" key="2">
    <source>
        <dbReference type="Proteomes" id="UP001314681"/>
    </source>
</evidence>
<dbReference type="EMBL" id="JAHQCX010000001">
    <property type="protein sequence ID" value="MBU9724909.1"/>
    <property type="molecule type" value="Genomic_DNA"/>
</dbReference>
<dbReference type="RefSeq" id="WP_238726207.1">
    <property type="nucleotide sequence ID" value="NZ_JAHQCX010000001.1"/>
</dbReference>